<evidence type="ECO:0000256" key="7">
    <source>
        <dbReference type="PIRSR" id="PIRSR000185-3"/>
    </source>
</evidence>
<keyword evidence="3 4" id="KW-0560">Oxidoreductase</keyword>
<dbReference type="InterPro" id="IPR014362">
    <property type="entry name" value="Glu_DH"/>
</dbReference>
<dbReference type="SUPFAM" id="SSF51735">
    <property type="entry name" value="NAD(P)-binding Rossmann-fold domains"/>
    <property type="match status" value="1"/>
</dbReference>
<keyword evidence="6" id="KW-0547">Nucleotide-binding</keyword>
<accession>A0A2U1JZU1</accession>
<dbReference type="InterPro" id="IPR006097">
    <property type="entry name" value="Glu/Leu/Phe/Val/Trp_DH_dimer"/>
</dbReference>
<dbReference type="GO" id="GO:0006538">
    <property type="term" value="P:L-glutamate catabolic process"/>
    <property type="evidence" value="ECO:0007669"/>
    <property type="project" value="TreeGrafter"/>
</dbReference>
<proteinExistence type="inferred from homology"/>
<dbReference type="PANTHER" id="PTHR11606">
    <property type="entry name" value="GLUTAMATE DEHYDROGENASE"/>
    <property type="match status" value="1"/>
</dbReference>
<dbReference type="PRINTS" id="PR00082">
    <property type="entry name" value="GLFDHDRGNASE"/>
</dbReference>
<evidence type="ECO:0000313" key="11">
    <source>
        <dbReference type="Proteomes" id="UP000245998"/>
    </source>
</evidence>
<comment type="similarity">
    <text evidence="1 4 8">Belongs to the Glu/Leu/Phe/Val dehydrogenases family.</text>
</comment>
<dbReference type="SMART" id="SM00839">
    <property type="entry name" value="ELFV_dehydrog"/>
    <property type="match status" value="1"/>
</dbReference>
<dbReference type="GO" id="GO:0000166">
    <property type="term" value="F:nucleotide binding"/>
    <property type="evidence" value="ECO:0007669"/>
    <property type="project" value="UniProtKB-KW"/>
</dbReference>
<dbReference type="Pfam" id="PF00208">
    <property type="entry name" value="ELFV_dehydrog"/>
    <property type="match status" value="1"/>
</dbReference>
<evidence type="ECO:0000256" key="2">
    <source>
        <dbReference type="ARBA" id="ARBA00012896"/>
    </source>
</evidence>
<dbReference type="Gene3D" id="3.40.50.10860">
    <property type="entry name" value="Leucine Dehydrogenase, chain A, domain 1"/>
    <property type="match status" value="1"/>
</dbReference>
<comment type="caution">
    <text evidence="10">The sequence shown here is derived from an EMBL/GenBank/DDBJ whole genome shotgun (WGS) entry which is preliminary data.</text>
</comment>
<feature type="site" description="Important for catalysis" evidence="7">
    <location>
        <position position="104"/>
    </location>
</feature>
<name>A0A2U1JZU1_9BACI</name>
<sequence length="381" mass="41107">MLTSYLVTEWTDPITKAKGYVAFDSVVNGVAGGGIRMREGVTKEEVQRLARTMTLKVAALDQPIGGVKGGIDYPSTAPDSKEVLKRFLEAHKPILMHMWGTSEDLGTRKEDIEHIIVHDLGLQSSAEALLNKLDNKEMIMSNLNKGLQLSVDGIPIVEVATGYGVSVATIEAVQWLGKDINAATVSIQGFGSVGATTAKSLSKEGAKIVAVADVNGTIFHPDGLDIDLLLQAKDEKGNIHREMLPAEYENLPRSAWLEQEVDVLIPAAIADAINEDNQSSIKAQLIVEAANIPVTEEAERILFEKEVYVIPDFIANSGGGGIFGALMYKNVSPDVESILGYLNKQISGATKSMLSQSAEQKITPRQAAIQQLDKDRVTLSE</sequence>
<evidence type="ECO:0000256" key="6">
    <source>
        <dbReference type="PIRSR" id="PIRSR000185-2"/>
    </source>
</evidence>
<evidence type="ECO:0000256" key="5">
    <source>
        <dbReference type="PIRSR" id="PIRSR000185-1"/>
    </source>
</evidence>
<feature type="binding site" evidence="6">
    <location>
        <position position="56"/>
    </location>
    <ligand>
        <name>substrate</name>
    </ligand>
</feature>
<protein>
    <recommendedName>
        <fullName evidence="2 4">Glutamate dehydrogenase</fullName>
    </recommendedName>
</protein>
<dbReference type="GO" id="GO:0004352">
    <property type="term" value="F:glutamate dehydrogenase (NAD+) activity"/>
    <property type="evidence" value="ECO:0007669"/>
    <property type="project" value="TreeGrafter"/>
</dbReference>
<dbReference type="Proteomes" id="UP000245998">
    <property type="component" value="Unassembled WGS sequence"/>
</dbReference>
<dbReference type="RefSeq" id="WP_116554899.1">
    <property type="nucleotide sequence ID" value="NZ_QCZG01000020.1"/>
</dbReference>
<dbReference type="SUPFAM" id="SSF53223">
    <property type="entry name" value="Aminoacid dehydrogenase-like, N-terminal domain"/>
    <property type="match status" value="1"/>
</dbReference>
<dbReference type="InterPro" id="IPR046346">
    <property type="entry name" value="Aminoacid_DH-like_N_sf"/>
</dbReference>
<evidence type="ECO:0000313" key="10">
    <source>
        <dbReference type="EMBL" id="PWA10757.1"/>
    </source>
</evidence>
<evidence type="ECO:0000256" key="8">
    <source>
        <dbReference type="RuleBase" id="RU004417"/>
    </source>
</evidence>
<dbReference type="PANTHER" id="PTHR11606:SF13">
    <property type="entry name" value="GLUTAMATE DEHYDROGENASE 1, MITOCHONDRIAL"/>
    <property type="match status" value="1"/>
</dbReference>
<dbReference type="OrthoDB" id="9803297at2"/>
<dbReference type="InterPro" id="IPR006096">
    <property type="entry name" value="Glu/Leu/Phe/Val/Trp_DH_C"/>
</dbReference>
<evidence type="ECO:0000256" key="4">
    <source>
        <dbReference type="PIRNR" id="PIRNR000185"/>
    </source>
</evidence>
<evidence type="ECO:0000256" key="3">
    <source>
        <dbReference type="ARBA" id="ARBA00023002"/>
    </source>
</evidence>
<organism evidence="10 11">
    <name type="scientific">Pueribacillus theae</name>
    <dbReference type="NCBI Taxonomy" id="2171751"/>
    <lineage>
        <taxon>Bacteria</taxon>
        <taxon>Bacillati</taxon>
        <taxon>Bacillota</taxon>
        <taxon>Bacilli</taxon>
        <taxon>Bacillales</taxon>
        <taxon>Bacillaceae</taxon>
        <taxon>Pueribacillus</taxon>
    </lineage>
</organism>
<gene>
    <name evidence="10" type="ORF">DCC39_10745</name>
</gene>
<dbReference type="Pfam" id="PF02812">
    <property type="entry name" value="ELFV_dehydrog_N"/>
    <property type="match status" value="1"/>
</dbReference>
<dbReference type="Gene3D" id="3.40.50.720">
    <property type="entry name" value="NAD(P)-binding Rossmann-like Domain"/>
    <property type="match status" value="1"/>
</dbReference>
<dbReference type="AlphaFoldDB" id="A0A2U1JZU1"/>
<feature type="binding site" evidence="6">
    <location>
        <position position="161"/>
    </location>
    <ligand>
        <name>NAD(+)</name>
        <dbReference type="ChEBI" id="CHEBI:57540"/>
    </ligand>
</feature>
<dbReference type="InterPro" id="IPR006095">
    <property type="entry name" value="Glu/Leu/Phe/Val/Trp_DH"/>
</dbReference>
<feature type="active site" description="Proton donor" evidence="5">
    <location>
        <position position="68"/>
    </location>
</feature>
<evidence type="ECO:0000256" key="1">
    <source>
        <dbReference type="ARBA" id="ARBA00006382"/>
    </source>
</evidence>
<evidence type="ECO:0000259" key="9">
    <source>
        <dbReference type="SMART" id="SM00839"/>
    </source>
</evidence>
<keyword evidence="6" id="KW-0520">NAD</keyword>
<dbReference type="EMBL" id="QCZG01000020">
    <property type="protein sequence ID" value="PWA10757.1"/>
    <property type="molecule type" value="Genomic_DNA"/>
</dbReference>
<keyword evidence="11" id="KW-1185">Reference proteome</keyword>
<dbReference type="PIRSF" id="PIRSF000185">
    <property type="entry name" value="Glu_DH"/>
    <property type="match status" value="1"/>
</dbReference>
<feature type="domain" description="Glutamate/phenylalanine/leucine/valine/L-tryptophan dehydrogenase C-terminal" evidence="9">
    <location>
        <begin position="158"/>
        <end position="379"/>
    </location>
</feature>
<reference evidence="10 11" key="1">
    <citation type="submission" date="2018-04" db="EMBL/GenBank/DDBJ databases">
        <title>Camelliibacillus theae gen. nov., sp. nov., isolated from Pu'er tea.</title>
        <authorList>
            <person name="Niu L."/>
        </authorList>
    </citation>
    <scope>NUCLEOTIDE SEQUENCE [LARGE SCALE GENOMIC DNA]</scope>
    <source>
        <strain evidence="10 11">T8</strain>
    </source>
</reference>
<dbReference type="InterPro" id="IPR036291">
    <property type="entry name" value="NAD(P)-bd_dom_sf"/>
</dbReference>